<feature type="transmembrane region" description="Helical" evidence="2">
    <location>
        <begin position="603"/>
        <end position="625"/>
    </location>
</feature>
<sequence length="925" mass="104135">MSWRPSVLQSTTSCACQSSAGNTVINTVLSNGTNLQRCIVCPSGSRPNSINQCVPVSGSLPDTPLQQLATALRELNIAMTQAQATQAFIVVPTGGGTNELTLTIQGSEPLVNLLGPAALSCKRGLGSDKEACNAVANLCALTAYDPTSAACLMYQRLVDLFVASAPATATSSPPPSPPTPSGRPSTSTGRPSTSTGNRRGNQWRPDTAGMPWLYYGGSNYIDDPNMNLKVKFSGGSISEGKVSMLTFVLSSYLLNGTWLGYTTMTNEFQMCGSRVWDGTKWPRVGWEYDNTCWIKLDAVLAAANPQTSTGGNGTVVHELFLQIGLSTMYPIPVKIKNKDVLDDSTDDTGAVRRFFYVDSRLGYSAQSRELIAVQYPSDVSFDFIIRKDPRDEMYVPQLWITYQGWQTSTLSSLNLDAADLNEIQPASFRANWRNEAALQDKFWYAWQTVLIVFEVVLAFPAMMLSVYRHMRKSRTGQDDLGFLVYGVVCIIDYGSFTLALVLMFVTIYYLTIYKLQEEIYFMMVPDWDLENFRITVILAIVGQSLALCYKIYQQIKVDVFFIDWEKGRKVLSKEGSREEPAPVSCWRMLMVANEWNELQTTRITYPAFTLLLMCFVLDGMGVINAGYMTPDASDYNTYNSLRNSIILRFGIEAFFFLVLYLGQYIWKRLLYYPYVENPVTQFIDLMFLANISTVIFDEPNSGYYLHGRNQAQHSDSTLKDLNQELLKEEEGLTAQRGLITSSNPKLADNQIFLMYVTDSIRRVYDGKMLQLVQQNSNDARSRRGMVSTFVKGYGRQRDNVLNAQAEITTLFKQMVDDVERNHATQVIDPTYVQRFLQLPPENAQENPVFVHDYFNSFTETIFLGIEPRLFVYEALFCCSIDMALKSFSTSAFITFIVSRFFAYVRRGWGEDNLSQKTLVDRHFLI</sequence>
<keyword evidence="2" id="KW-1133">Transmembrane helix</keyword>
<dbReference type="PROSITE" id="PS51257">
    <property type="entry name" value="PROKAR_LIPOPROTEIN"/>
    <property type="match status" value="1"/>
</dbReference>
<dbReference type="OrthoDB" id="419138at2759"/>
<dbReference type="PANTHER" id="PTHR21274:SF0">
    <property type="entry name" value="MECKELIN"/>
    <property type="match status" value="1"/>
</dbReference>
<dbReference type="EMBL" id="JAEHOE010000015">
    <property type="protein sequence ID" value="KAG2497180.1"/>
    <property type="molecule type" value="Genomic_DNA"/>
</dbReference>
<accession>A0A835YE86</accession>
<evidence type="ECO:0000313" key="3">
    <source>
        <dbReference type="EMBL" id="KAG2497180.1"/>
    </source>
</evidence>
<reference evidence="3" key="1">
    <citation type="journal article" date="2020" name="bioRxiv">
        <title>Comparative genomics of Chlamydomonas.</title>
        <authorList>
            <person name="Craig R.J."/>
            <person name="Hasan A.R."/>
            <person name="Ness R.W."/>
            <person name="Keightley P.D."/>
        </authorList>
    </citation>
    <scope>NUCLEOTIDE SEQUENCE</scope>
    <source>
        <strain evidence="3">CCAP 11/70</strain>
    </source>
</reference>
<feature type="compositionally biased region" description="Low complexity" evidence="1">
    <location>
        <begin position="182"/>
        <end position="200"/>
    </location>
</feature>
<feature type="compositionally biased region" description="Pro residues" evidence="1">
    <location>
        <begin position="172"/>
        <end position="181"/>
    </location>
</feature>
<protein>
    <recommendedName>
        <fullName evidence="5">Meckelin</fullName>
    </recommendedName>
</protein>
<dbReference type="GO" id="GO:0060271">
    <property type="term" value="P:cilium assembly"/>
    <property type="evidence" value="ECO:0007669"/>
    <property type="project" value="InterPro"/>
</dbReference>
<dbReference type="Pfam" id="PF09773">
    <property type="entry name" value="Meckelin"/>
    <property type="match status" value="1"/>
</dbReference>
<feature type="region of interest" description="Disordered" evidence="1">
    <location>
        <begin position="167"/>
        <end position="205"/>
    </location>
</feature>
<dbReference type="GO" id="GO:0036038">
    <property type="term" value="C:MKS complex"/>
    <property type="evidence" value="ECO:0007669"/>
    <property type="project" value="InterPro"/>
</dbReference>
<name>A0A835YE86_9CHLO</name>
<feature type="transmembrane region" description="Helical" evidence="2">
    <location>
        <begin position="479"/>
        <end position="512"/>
    </location>
</feature>
<dbReference type="PANTHER" id="PTHR21274">
    <property type="entry name" value="MECKELIN"/>
    <property type="match status" value="1"/>
</dbReference>
<feature type="transmembrane region" description="Helical" evidence="2">
    <location>
        <begin position="532"/>
        <end position="552"/>
    </location>
</feature>
<feature type="transmembrane region" description="Helical" evidence="2">
    <location>
        <begin position="443"/>
        <end position="467"/>
    </location>
</feature>
<gene>
    <name evidence="3" type="ORF">HYH03_004769</name>
</gene>
<evidence type="ECO:0000256" key="2">
    <source>
        <dbReference type="SAM" id="Phobius"/>
    </source>
</evidence>
<evidence type="ECO:0000313" key="4">
    <source>
        <dbReference type="Proteomes" id="UP000612055"/>
    </source>
</evidence>
<proteinExistence type="predicted"/>
<evidence type="ECO:0000256" key="1">
    <source>
        <dbReference type="SAM" id="MobiDB-lite"/>
    </source>
</evidence>
<dbReference type="Proteomes" id="UP000612055">
    <property type="component" value="Unassembled WGS sequence"/>
</dbReference>
<keyword evidence="2" id="KW-0812">Transmembrane</keyword>
<keyword evidence="2" id="KW-0472">Membrane</keyword>
<dbReference type="InterPro" id="IPR019170">
    <property type="entry name" value="Meckelin"/>
</dbReference>
<feature type="transmembrane region" description="Helical" evidence="2">
    <location>
        <begin position="645"/>
        <end position="666"/>
    </location>
</feature>
<keyword evidence="4" id="KW-1185">Reference proteome</keyword>
<dbReference type="AlphaFoldDB" id="A0A835YE86"/>
<evidence type="ECO:0008006" key="5">
    <source>
        <dbReference type="Google" id="ProtNLM"/>
    </source>
</evidence>
<comment type="caution">
    <text evidence="3">The sequence shown here is derived from an EMBL/GenBank/DDBJ whole genome shotgun (WGS) entry which is preliminary data.</text>
</comment>
<organism evidence="3 4">
    <name type="scientific">Edaphochlamys debaryana</name>
    <dbReference type="NCBI Taxonomy" id="47281"/>
    <lineage>
        <taxon>Eukaryota</taxon>
        <taxon>Viridiplantae</taxon>
        <taxon>Chlorophyta</taxon>
        <taxon>core chlorophytes</taxon>
        <taxon>Chlorophyceae</taxon>
        <taxon>CS clade</taxon>
        <taxon>Chlamydomonadales</taxon>
        <taxon>Chlamydomonadales incertae sedis</taxon>
        <taxon>Edaphochlamys</taxon>
    </lineage>
</organism>